<evidence type="ECO:0000313" key="2">
    <source>
        <dbReference type="EMBL" id="SFK20732.1"/>
    </source>
</evidence>
<accession>A0A1I3XMG3</accession>
<dbReference type="AlphaFoldDB" id="A0A1I3XMG3"/>
<keyword evidence="3" id="KW-1185">Reference proteome</keyword>
<evidence type="ECO:0000256" key="1">
    <source>
        <dbReference type="SAM" id="SignalP"/>
    </source>
</evidence>
<dbReference type="RefSeq" id="WP_175481460.1">
    <property type="nucleotide sequence ID" value="NZ_FOSR01000001.1"/>
</dbReference>
<organism evidence="2 3">
    <name type="scientific">Rhodanobacter glycinis</name>
    <dbReference type="NCBI Taxonomy" id="582702"/>
    <lineage>
        <taxon>Bacteria</taxon>
        <taxon>Pseudomonadati</taxon>
        <taxon>Pseudomonadota</taxon>
        <taxon>Gammaproteobacteria</taxon>
        <taxon>Lysobacterales</taxon>
        <taxon>Rhodanobacteraceae</taxon>
        <taxon>Rhodanobacter</taxon>
    </lineage>
</organism>
<proteinExistence type="predicted"/>
<dbReference type="EMBL" id="FOSR01000001">
    <property type="protein sequence ID" value="SFK20732.1"/>
    <property type="molecule type" value="Genomic_DNA"/>
</dbReference>
<sequence length="455" mass="49878">MPIRTALGFALCLLTPGILAKAPDMSLDTLFRTLEPMTNDLARYNYLKQAMPRLAPADRPIAVQLLAGVEDELGMYKQAILDFPLIPRLPGNLSIPQASDWRAARAVDVVAELARDRHIVMVNEAHHDAHTRELTLALLPRLRALGFTHFAAEALGNRDPALMKRGYPDGTSGSEYLHEPLYGEIIRTAIRLGFVIVPYDGDSTDTAAREREQARNLYQRVFAGNPDARLFVHAGYAHIDKGKGRLGKVKPMAMQLQALTGLTPLSVDQVNFRDVHSGNEFDPYHQLVASFHPQLPTALVNRETGKAWSVSPGTYDVSVLLPPSLALAPGGDEVHTAWLSFGMSGIAVKPPSSDPIRPAWLQLDGKRHAHFVDGSLCGKTFPCVIEAHYPGEPDNATAADRYLFTKPSMREPLYLFPGRYRLRAFDRHGKTLAENTIAVAEAGTAPATPVLPGLQ</sequence>
<feature type="signal peptide" evidence="1">
    <location>
        <begin position="1"/>
        <end position="20"/>
    </location>
</feature>
<reference evidence="3" key="1">
    <citation type="submission" date="2016-10" db="EMBL/GenBank/DDBJ databases">
        <authorList>
            <person name="Varghese N."/>
            <person name="Submissions S."/>
        </authorList>
    </citation>
    <scope>NUCLEOTIDE SEQUENCE [LARGE SCALE GENOMIC DNA]</scope>
    <source>
        <strain evidence="3">MO64</strain>
    </source>
</reference>
<dbReference type="Proteomes" id="UP000198725">
    <property type="component" value="Unassembled WGS sequence"/>
</dbReference>
<name>A0A1I3XMG3_9GAMM</name>
<feature type="chain" id="PRO_5011532712" evidence="1">
    <location>
        <begin position="21"/>
        <end position="455"/>
    </location>
</feature>
<protein>
    <submittedName>
        <fullName evidence="2">Uncharacterized protein</fullName>
    </submittedName>
</protein>
<evidence type="ECO:0000313" key="3">
    <source>
        <dbReference type="Proteomes" id="UP000198725"/>
    </source>
</evidence>
<gene>
    <name evidence="2" type="ORF">SAMN05192579_10159</name>
</gene>
<keyword evidence="1" id="KW-0732">Signal</keyword>